<comment type="caution">
    <text evidence="2">The sequence shown here is derived from an EMBL/GenBank/DDBJ whole genome shotgun (WGS) entry which is preliminary data.</text>
</comment>
<dbReference type="RefSeq" id="WP_044125838.1">
    <property type="nucleotide sequence ID" value="NZ_JAANNJ010000015.1"/>
</dbReference>
<gene>
    <name evidence="2" type="ORF">FXF03_00910</name>
</gene>
<feature type="compositionally biased region" description="Acidic residues" evidence="1">
    <location>
        <begin position="1"/>
        <end position="11"/>
    </location>
</feature>
<dbReference type="Proteomes" id="UP000323819">
    <property type="component" value="Unassembled WGS sequence"/>
</dbReference>
<evidence type="ECO:0000256" key="1">
    <source>
        <dbReference type="SAM" id="MobiDB-lite"/>
    </source>
</evidence>
<protein>
    <submittedName>
        <fullName evidence="2">Uncharacterized protein</fullName>
    </submittedName>
</protein>
<feature type="region of interest" description="Disordered" evidence="1">
    <location>
        <begin position="1"/>
        <end position="40"/>
    </location>
</feature>
<dbReference type="EMBL" id="VSIJ01000005">
    <property type="protein sequence ID" value="TXX67159.1"/>
    <property type="molecule type" value="Genomic_DNA"/>
</dbReference>
<reference evidence="2 3" key="1">
    <citation type="submission" date="2019-06" db="EMBL/GenBank/DDBJ databases">
        <title>Vibrio cholerae phylogeny based on whole-genome sequencing reveals genetic diversity and population strucutre.</title>
        <authorList>
            <person name="Zhiqiu Y."/>
            <person name="Bin L."/>
            <person name="Lingyan J."/>
        </authorList>
    </citation>
    <scope>NUCLEOTIDE SEQUENCE [LARGE SCALE GENOMIC DNA]</scope>
    <source>
        <strain evidence="2 3">N2814</strain>
    </source>
</reference>
<dbReference type="AlphaFoldDB" id="A0ABD7SSS4"/>
<evidence type="ECO:0000313" key="2">
    <source>
        <dbReference type="EMBL" id="TXX67159.1"/>
    </source>
</evidence>
<evidence type="ECO:0000313" key="3">
    <source>
        <dbReference type="Proteomes" id="UP000323819"/>
    </source>
</evidence>
<accession>A0ABD7SSS4</accession>
<organism evidence="2 3">
    <name type="scientific">Vibrio cholerae</name>
    <dbReference type="NCBI Taxonomy" id="666"/>
    <lineage>
        <taxon>Bacteria</taxon>
        <taxon>Pseudomonadati</taxon>
        <taxon>Pseudomonadota</taxon>
        <taxon>Gammaproteobacteria</taxon>
        <taxon>Vibrionales</taxon>
        <taxon>Vibrionaceae</taxon>
        <taxon>Vibrio</taxon>
    </lineage>
</organism>
<name>A0ABD7SSS4_VIBCL</name>
<proteinExistence type="predicted"/>
<sequence length="65" mass="7415">MGLSTDFEEDNLSPADYNKLMKQGGEAFKSGSPLDQNPHIDDESRAAWAEGWQWEAYRTQEEAKH</sequence>